<evidence type="ECO:0000313" key="2">
    <source>
        <dbReference type="Proteomes" id="UP000245535"/>
    </source>
</evidence>
<sequence>MEVIYKSKYHVIEYSPETQTMSNYWLDESNNLDAVSYKQEVLVWLDMYAKKKPEFLFTDLTNFTYTISPEEQEWASIETQFFYSEDECKKHAFIVSDDFFSQLSVEQGIENTMDKSIELKVQYFQSKEKACMWLYNKTQVN</sequence>
<dbReference type="EMBL" id="QGDO01000009">
    <property type="protein sequence ID" value="PWJ36014.1"/>
    <property type="molecule type" value="Genomic_DNA"/>
</dbReference>
<reference evidence="1 2" key="1">
    <citation type="submission" date="2018-03" db="EMBL/GenBank/DDBJ databases">
        <title>Genomic Encyclopedia of Archaeal and Bacterial Type Strains, Phase II (KMG-II): from individual species to whole genera.</title>
        <authorList>
            <person name="Goeker M."/>
        </authorList>
    </citation>
    <scope>NUCLEOTIDE SEQUENCE [LARGE SCALE GENOMIC DNA]</scope>
    <source>
        <strain evidence="1 2">DSM 28229</strain>
    </source>
</reference>
<protein>
    <recommendedName>
        <fullName evidence="3">SpoIIAA-like protein</fullName>
    </recommendedName>
</protein>
<dbReference type="Proteomes" id="UP000245535">
    <property type="component" value="Unassembled WGS sequence"/>
</dbReference>
<organism evidence="1 2">
    <name type="scientific">Sediminitomix flava</name>
    <dbReference type="NCBI Taxonomy" id="379075"/>
    <lineage>
        <taxon>Bacteria</taxon>
        <taxon>Pseudomonadati</taxon>
        <taxon>Bacteroidota</taxon>
        <taxon>Cytophagia</taxon>
        <taxon>Cytophagales</taxon>
        <taxon>Flammeovirgaceae</taxon>
        <taxon>Sediminitomix</taxon>
    </lineage>
</organism>
<dbReference type="OrthoDB" id="982103at2"/>
<evidence type="ECO:0000313" key="1">
    <source>
        <dbReference type="EMBL" id="PWJ36014.1"/>
    </source>
</evidence>
<evidence type="ECO:0008006" key="3">
    <source>
        <dbReference type="Google" id="ProtNLM"/>
    </source>
</evidence>
<accession>A0A315Z0R6</accession>
<gene>
    <name evidence="1" type="ORF">BC781_10928</name>
</gene>
<dbReference type="AlphaFoldDB" id="A0A315Z0R6"/>
<comment type="caution">
    <text evidence="1">The sequence shown here is derived from an EMBL/GenBank/DDBJ whole genome shotgun (WGS) entry which is preliminary data.</text>
</comment>
<keyword evidence="2" id="KW-1185">Reference proteome</keyword>
<proteinExistence type="predicted"/>
<name>A0A315Z0R6_SEDFL</name>
<dbReference type="RefSeq" id="WP_109622349.1">
    <property type="nucleotide sequence ID" value="NZ_QGDO01000009.1"/>
</dbReference>